<protein>
    <submittedName>
        <fullName evidence="1">Uncharacterized protein</fullName>
    </submittedName>
</protein>
<dbReference type="AlphaFoldDB" id="M0B6E3"/>
<dbReference type="STRING" id="29540.C481_02812"/>
<accession>M0B6E3</accession>
<name>M0B6E3_NATA1</name>
<reference evidence="1 2" key="1">
    <citation type="journal article" date="2014" name="PLoS Genet.">
        <title>Phylogenetically driven sequencing of extremely halophilic archaea reveals strategies for static and dynamic osmo-response.</title>
        <authorList>
            <person name="Becker E.A."/>
            <person name="Seitzer P.M."/>
            <person name="Tritt A."/>
            <person name="Larsen D."/>
            <person name="Krusor M."/>
            <person name="Yao A.I."/>
            <person name="Wu D."/>
            <person name="Madern D."/>
            <person name="Eisen J.A."/>
            <person name="Darling A.E."/>
            <person name="Facciotti M.T."/>
        </authorList>
    </citation>
    <scope>NUCLEOTIDE SEQUENCE [LARGE SCALE GENOMIC DNA]</scope>
    <source>
        <strain evidence="1 2">DSM 12278</strain>
    </source>
</reference>
<dbReference type="RefSeq" id="WP_006107364.1">
    <property type="nucleotide sequence ID" value="NZ_AOIO01000009.1"/>
</dbReference>
<proteinExistence type="predicted"/>
<sequence length="79" mass="8641">MIHVGRRHATVRATTNTSQQRTAIASLNGDTAVRPILANIVPDRRNGVSGSTRHPITAIARNRIARVSFDPIHPRGDPR</sequence>
<comment type="caution">
    <text evidence="1">The sequence shown here is derived from an EMBL/GenBank/DDBJ whole genome shotgun (WGS) entry which is preliminary data.</text>
</comment>
<organism evidence="1 2">
    <name type="scientific">Natrialba asiatica (strain ATCC 700177 / DSM 12278 / JCM 9576 / FERM P-10747 / NBRC 102637 / 172P1)</name>
    <dbReference type="NCBI Taxonomy" id="29540"/>
    <lineage>
        <taxon>Archaea</taxon>
        <taxon>Methanobacteriati</taxon>
        <taxon>Methanobacteriota</taxon>
        <taxon>Stenosarchaea group</taxon>
        <taxon>Halobacteria</taxon>
        <taxon>Halobacteriales</taxon>
        <taxon>Natrialbaceae</taxon>
        <taxon>Natrialba</taxon>
    </lineage>
</organism>
<evidence type="ECO:0000313" key="2">
    <source>
        <dbReference type="Proteomes" id="UP000011554"/>
    </source>
</evidence>
<dbReference type="Proteomes" id="UP000011554">
    <property type="component" value="Unassembled WGS sequence"/>
</dbReference>
<keyword evidence="2" id="KW-1185">Reference proteome</keyword>
<evidence type="ECO:0000313" key="1">
    <source>
        <dbReference type="EMBL" id="ELZ05214.1"/>
    </source>
</evidence>
<dbReference type="EMBL" id="AOIO01000009">
    <property type="protein sequence ID" value="ELZ05214.1"/>
    <property type="molecule type" value="Genomic_DNA"/>
</dbReference>
<dbReference type="PATRIC" id="fig|29540.5.peg.580"/>
<gene>
    <name evidence="1" type="ORF">C481_02812</name>
</gene>